<feature type="compositionally biased region" description="Low complexity" evidence="1">
    <location>
        <begin position="69"/>
        <end position="78"/>
    </location>
</feature>
<feature type="non-terminal residue" evidence="2">
    <location>
        <position position="301"/>
    </location>
</feature>
<feature type="compositionally biased region" description="Basic residues" evidence="1">
    <location>
        <begin position="95"/>
        <end position="110"/>
    </location>
</feature>
<feature type="compositionally biased region" description="Low complexity" evidence="1">
    <location>
        <begin position="189"/>
        <end position="205"/>
    </location>
</feature>
<dbReference type="AlphaFoldDB" id="A0A6J4VE32"/>
<reference evidence="2" key="1">
    <citation type="submission" date="2020-02" db="EMBL/GenBank/DDBJ databases">
        <authorList>
            <person name="Meier V. D."/>
        </authorList>
    </citation>
    <scope>NUCLEOTIDE SEQUENCE</scope>
    <source>
        <strain evidence="2">AVDCRST_MAG88</strain>
    </source>
</reference>
<feature type="region of interest" description="Disordered" evidence="1">
    <location>
        <begin position="37"/>
        <end position="253"/>
    </location>
</feature>
<accession>A0A6J4VE32</accession>
<organism evidence="2">
    <name type="scientific">uncultured Thermomicrobiales bacterium</name>
    <dbReference type="NCBI Taxonomy" id="1645740"/>
    <lineage>
        <taxon>Bacteria</taxon>
        <taxon>Pseudomonadati</taxon>
        <taxon>Thermomicrobiota</taxon>
        <taxon>Thermomicrobia</taxon>
        <taxon>Thermomicrobiales</taxon>
        <taxon>environmental samples</taxon>
    </lineage>
</organism>
<feature type="compositionally biased region" description="Basic and acidic residues" evidence="1">
    <location>
        <begin position="277"/>
        <end position="292"/>
    </location>
</feature>
<protein>
    <submittedName>
        <fullName evidence="2">Uncharacterized protein</fullName>
    </submittedName>
</protein>
<sequence length="301" mass="32685">ECGRVNRAARTRTRTPSRPRFLTLHAPRSTLHTLARCPVSRRSRDPGAAARRRARRRAARARGPVGLQRPAAGTARRGPPARHEQRRPGSAQRLAARRAHVAGDRPRRRRSLDGRCLGNRPPRGGGPARRRRRHNPHRSGPGAPLLAPGDSDRCPRRRPAAGHRADPRPPLLAALRAGDPGAGPGGGAPRPCRGGARARRWAGADCDPAHPARDGTARHGQVRPDGPVRDPGGGQPGLSRSRRSHLGQLGRYDPPCRRLRADFRWGRLALVAPAAGRGDRRPRDRLRPDRLGAGRGGRRAL</sequence>
<evidence type="ECO:0000256" key="1">
    <source>
        <dbReference type="SAM" id="MobiDB-lite"/>
    </source>
</evidence>
<feature type="compositionally biased region" description="Basic and acidic residues" evidence="1">
    <location>
        <begin position="207"/>
        <end position="217"/>
    </location>
</feature>
<feature type="compositionally biased region" description="Basic residues" evidence="1">
    <location>
        <begin position="50"/>
        <end position="60"/>
    </location>
</feature>
<name>A0A6J4VE32_9BACT</name>
<gene>
    <name evidence="2" type="ORF">AVDCRST_MAG88-2526</name>
</gene>
<proteinExistence type="predicted"/>
<dbReference type="EMBL" id="CADCWM010000628">
    <property type="protein sequence ID" value="CAA9572977.1"/>
    <property type="molecule type" value="Genomic_DNA"/>
</dbReference>
<evidence type="ECO:0000313" key="2">
    <source>
        <dbReference type="EMBL" id="CAA9572977.1"/>
    </source>
</evidence>
<feature type="compositionally biased region" description="Basic residues" evidence="1">
    <location>
        <begin position="128"/>
        <end position="137"/>
    </location>
</feature>
<feature type="non-terminal residue" evidence="2">
    <location>
        <position position="1"/>
    </location>
</feature>
<feature type="region of interest" description="Disordered" evidence="1">
    <location>
        <begin position="270"/>
        <end position="301"/>
    </location>
</feature>